<protein>
    <submittedName>
        <fullName evidence="1">Uncharacterized protein</fullName>
    </submittedName>
</protein>
<dbReference type="EMBL" id="MT141700">
    <property type="protein sequence ID" value="QJA69373.1"/>
    <property type="molecule type" value="Genomic_DNA"/>
</dbReference>
<name>A0A6M3JHE1_9ZZZZ</name>
<reference evidence="1" key="1">
    <citation type="submission" date="2020-03" db="EMBL/GenBank/DDBJ databases">
        <title>The deep terrestrial virosphere.</title>
        <authorList>
            <person name="Holmfeldt K."/>
            <person name="Nilsson E."/>
            <person name="Simone D."/>
            <person name="Lopez-Fernandez M."/>
            <person name="Wu X."/>
            <person name="de Brujin I."/>
            <person name="Lundin D."/>
            <person name="Andersson A."/>
            <person name="Bertilsson S."/>
            <person name="Dopson M."/>
        </authorList>
    </citation>
    <scope>NUCLEOTIDE SEQUENCE</scope>
    <source>
        <strain evidence="1">MM415A04675</strain>
    </source>
</reference>
<evidence type="ECO:0000313" key="1">
    <source>
        <dbReference type="EMBL" id="QJA69373.1"/>
    </source>
</evidence>
<sequence length="77" mass="9297">MDYVFHVYCPVCGARREIVSYLEEEHNLKLAMFLIDPSLKECYECWPSQEAIRYYKQFQEHFQCNLNFFIGDIFNAT</sequence>
<proteinExistence type="predicted"/>
<gene>
    <name evidence="1" type="ORF">MM415A04675_0007</name>
</gene>
<accession>A0A6M3JHE1</accession>
<organism evidence="1">
    <name type="scientific">viral metagenome</name>
    <dbReference type="NCBI Taxonomy" id="1070528"/>
    <lineage>
        <taxon>unclassified sequences</taxon>
        <taxon>metagenomes</taxon>
        <taxon>organismal metagenomes</taxon>
    </lineage>
</organism>
<dbReference type="AlphaFoldDB" id="A0A6M3JHE1"/>